<name>A0A8S9TLW6_PHYIN</name>
<evidence type="ECO:0000313" key="2">
    <source>
        <dbReference type="Proteomes" id="UP000704712"/>
    </source>
</evidence>
<evidence type="ECO:0008006" key="3">
    <source>
        <dbReference type="Google" id="ProtNLM"/>
    </source>
</evidence>
<accession>A0A8S9TLW6</accession>
<dbReference type="EMBL" id="JAACNO010003221">
    <property type="protein sequence ID" value="KAF4127817.1"/>
    <property type="molecule type" value="Genomic_DNA"/>
</dbReference>
<reference evidence="1" key="1">
    <citation type="submission" date="2020-03" db="EMBL/GenBank/DDBJ databases">
        <title>Hybrid Assembly of Korean Phytophthora infestans isolates.</title>
        <authorList>
            <person name="Prokchorchik M."/>
            <person name="Lee Y."/>
            <person name="Seo J."/>
            <person name="Cho J.-H."/>
            <person name="Park Y.-E."/>
            <person name="Jang D.-C."/>
            <person name="Im J.-S."/>
            <person name="Choi J.-G."/>
            <person name="Park H.-J."/>
            <person name="Lee G.-B."/>
            <person name="Lee Y.-G."/>
            <person name="Hong S.-Y."/>
            <person name="Cho K."/>
            <person name="Sohn K.H."/>
        </authorList>
    </citation>
    <scope>NUCLEOTIDE SEQUENCE</scope>
    <source>
        <strain evidence="1">KR_2_A2</strain>
    </source>
</reference>
<proteinExistence type="predicted"/>
<feature type="non-terminal residue" evidence="1">
    <location>
        <position position="1"/>
    </location>
</feature>
<comment type="caution">
    <text evidence="1">The sequence shown here is derived from an EMBL/GenBank/DDBJ whole genome shotgun (WGS) entry which is preliminary data.</text>
</comment>
<evidence type="ECO:0000313" key="1">
    <source>
        <dbReference type="EMBL" id="KAF4127817.1"/>
    </source>
</evidence>
<sequence>MQLRYAIAWALVTTQAFSASKTISKSALNGWYPCSEYTFSDEVHPGICETPQGVNSKVDVFVKRLPAANPATAANVWMLQGGPGSSSAGLETDMVTLHAELDGMVNVYTTDHRGTGRSTLLDCVAA</sequence>
<dbReference type="AlphaFoldDB" id="A0A8S9TLW6"/>
<organism evidence="1 2">
    <name type="scientific">Phytophthora infestans</name>
    <name type="common">Potato late blight agent</name>
    <name type="synonym">Botrytis infestans</name>
    <dbReference type="NCBI Taxonomy" id="4787"/>
    <lineage>
        <taxon>Eukaryota</taxon>
        <taxon>Sar</taxon>
        <taxon>Stramenopiles</taxon>
        <taxon>Oomycota</taxon>
        <taxon>Peronosporomycetes</taxon>
        <taxon>Peronosporales</taxon>
        <taxon>Peronosporaceae</taxon>
        <taxon>Phytophthora</taxon>
    </lineage>
</organism>
<protein>
    <recommendedName>
        <fullName evidence="3">Serine protease family S33</fullName>
    </recommendedName>
</protein>
<gene>
    <name evidence="1" type="ORF">GN958_ATG23048</name>
</gene>
<dbReference type="InterPro" id="IPR029058">
    <property type="entry name" value="AB_hydrolase_fold"/>
</dbReference>
<dbReference type="Proteomes" id="UP000704712">
    <property type="component" value="Unassembled WGS sequence"/>
</dbReference>
<dbReference type="SUPFAM" id="SSF53474">
    <property type="entry name" value="alpha/beta-Hydrolases"/>
    <property type="match status" value="1"/>
</dbReference>